<name>A0A482WVJ5_LAOST</name>
<dbReference type="Proteomes" id="UP000291343">
    <property type="component" value="Unassembled WGS sequence"/>
</dbReference>
<dbReference type="EMBL" id="QKKF02023479">
    <property type="protein sequence ID" value="RZF37649.1"/>
    <property type="molecule type" value="Genomic_DNA"/>
</dbReference>
<dbReference type="AlphaFoldDB" id="A0A482WVJ5"/>
<dbReference type="InParanoid" id="A0A482WVJ5"/>
<proteinExistence type="predicted"/>
<evidence type="ECO:0000313" key="1">
    <source>
        <dbReference type="EMBL" id="RZF37649.1"/>
    </source>
</evidence>
<sequence>MSSASSAVAEIIVDDVRVAPFNYRPTLTASKSIDLPILVRKLEGFARNVDLPLLMDIYENYNNTIN</sequence>
<keyword evidence="2" id="KW-1185">Reference proteome</keyword>
<accession>A0A482WVJ5</accession>
<evidence type="ECO:0000313" key="2">
    <source>
        <dbReference type="Proteomes" id="UP000291343"/>
    </source>
</evidence>
<gene>
    <name evidence="1" type="ORF">LSTR_LSTR003060</name>
</gene>
<protein>
    <submittedName>
        <fullName evidence="1">Uncharacterized protein</fullName>
    </submittedName>
</protein>
<reference evidence="1 2" key="1">
    <citation type="journal article" date="2017" name="Gigascience">
        <title>Genome sequence of the small brown planthopper, Laodelphax striatellus.</title>
        <authorList>
            <person name="Zhu J."/>
            <person name="Jiang F."/>
            <person name="Wang X."/>
            <person name="Yang P."/>
            <person name="Bao Y."/>
            <person name="Zhao W."/>
            <person name="Wang W."/>
            <person name="Lu H."/>
            <person name="Wang Q."/>
            <person name="Cui N."/>
            <person name="Li J."/>
            <person name="Chen X."/>
            <person name="Luo L."/>
            <person name="Yu J."/>
            <person name="Kang L."/>
            <person name="Cui F."/>
        </authorList>
    </citation>
    <scope>NUCLEOTIDE SEQUENCE [LARGE SCALE GENOMIC DNA]</scope>
    <source>
        <strain evidence="1">Lst14</strain>
    </source>
</reference>
<organism evidence="1 2">
    <name type="scientific">Laodelphax striatellus</name>
    <name type="common">Small brown planthopper</name>
    <name type="synonym">Delphax striatella</name>
    <dbReference type="NCBI Taxonomy" id="195883"/>
    <lineage>
        <taxon>Eukaryota</taxon>
        <taxon>Metazoa</taxon>
        <taxon>Ecdysozoa</taxon>
        <taxon>Arthropoda</taxon>
        <taxon>Hexapoda</taxon>
        <taxon>Insecta</taxon>
        <taxon>Pterygota</taxon>
        <taxon>Neoptera</taxon>
        <taxon>Paraneoptera</taxon>
        <taxon>Hemiptera</taxon>
        <taxon>Auchenorrhyncha</taxon>
        <taxon>Fulgoroidea</taxon>
        <taxon>Delphacidae</taxon>
        <taxon>Criomorphinae</taxon>
        <taxon>Laodelphax</taxon>
    </lineage>
</organism>
<comment type="caution">
    <text evidence="1">The sequence shown here is derived from an EMBL/GenBank/DDBJ whole genome shotgun (WGS) entry which is preliminary data.</text>
</comment>